<keyword evidence="1" id="KW-0732">Signal</keyword>
<evidence type="ECO:0000256" key="1">
    <source>
        <dbReference type="SAM" id="SignalP"/>
    </source>
</evidence>
<dbReference type="Proteomes" id="UP001187315">
    <property type="component" value="Unassembled WGS sequence"/>
</dbReference>
<gene>
    <name evidence="2" type="ORF">Q7C36_020531</name>
</gene>
<feature type="chain" id="PRO_5041639665" description="Secreted protein" evidence="1">
    <location>
        <begin position="40"/>
        <end position="102"/>
    </location>
</feature>
<protein>
    <recommendedName>
        <fullName evidence="4">Secreted protein</fullName>
    </recommendedName>
</protein>
<organism evidence="2 3">
    <name type="scientific">Tachysurus vachellii</name>
    <name type="common">Darkbarbel catfish</name>
    <name type="synonym">Pelteobagrus vachellii</name>
    <dbReference type="NCBI Taxonomy" id="175792"/>
    <lineage>
        <taxon>Eukaryota</taxon>
        <taxon>Metazoa</taxon>
        <taxon>Chordata</taxon>
        <taxon>Craniata</taxon>
        <taxon>Vertebrata</taxon>
        <taxon>Euteleostomi</taxon>
        <taxon>Actinopterygii</taxon>
        <taxon>Neopterygii</taxon>
        <taxon>Teleostei</taxon>
        <taxon>Ostariophysi</taxon>
        <taxon>Siluriformes</taxon>
        <taxon>Bagridae</taxon>
        <taxon>Tachysurus</taxon>
    </lineage>
</organism>
<evidence type="ECO:0000313" key="2">
    <source>
        <dbReference type="EMBL" id="KAK2821188.1"/>
    </source>
</evidence>
<sequence length="102" mass="11137">MFSVPGIFWRLNWCTMLSDRFRSVRILLVLAVLLVPSSANDTVSAPRVYLSFKGLQGCCESSQSELLSSDGTTRGSSRGMGEILVEFGHGDANVADCGWMLM</sequence>
<dbReference type="EMBL" id="JAVHJS010000022">
    <property type="protein sequence ID" value="KAK2821188.1"/>
    <property type="molecule type" value="Genomic_DNA"/>
</dbReference>
<evidence type="ECO:0000313" key="3">
    <source>
        <dbReference type="Proteomes" id="UP001187315"/>
    </source>
</evidence>
<name>A0AA88JB35_TACVA</name>
<accession>A0AA88JB35</accession>
<keyword evidence="3" id="KW-1185">Reference proteome</keyword>
<evidence type="ECO:0008006" key="4">
    <source>
        <dbReference type="Google" id="ProtNLM"/>
    </source>
</evidence>
<comment type="caution">
    <text evidence="2">The sequence shown here is derived from an EMBL/GenBank/DDBJ whole genome shotgun (WGS) entry which is preliminary data.</text>
</comment>
<feature type="signal peptide" evidence="1">
    <location>
        <begin position="1"/>
        <end position="39"/>
    </location>
</feature>
<proteinExistence type="predicted"/>
<dbReference type="AlphaFoldDB" id="A0AA88JB35"/>
<reference evidence="2" key="1">
    <citation type="submission" date="2023-08" db="EMBL/GenBank/DDBJ databases">
        <title>Pelteobagrus vachellii genome.</title>
        <authorList>
            <person name="Liu H."/>
        </authorList>
    </citation>
    <scope>NUCLEOTIDE SEQUENCE</scope>
    <source>
        <strain evidence="2">PRFRI_2022a</strain>
        <tissue evidence="2">Muscle</tissue>
    </source>
</reference>